<dbReference type="InterPro" id="IPR001067">
    <property type="entry name" value="Nuc_translocat"/>
</dbReference>
<dbReference type="SMART" id="SM00353">
    <property type="entry name" value="HLH"/>
    <property type="match status" value="1"/>
</dbReference>
<protein>
    <submittedName>
        <fullName evidence="4">Phospholipase D C-like</fullName>
    </submittedName>
</protein>
<accession>A0ABM1JAS8</accession>
<feature type="compositionally biased region" description="Basic and acidic residues" evidence="1">
    <location>
        <begin position="266"/>
        <end position="288"/>
    </location>
</feature>
<feature type="compositionally biased region" description="Basic residues" evidence="1">
    <location>
        <begin position="203"/>
        <end position="218"/>
    </location>
</feature>
<feature type="region of interest" description="Disordered" evidence="1">
    <location>
        <begin position="58"/>
        <end position="81"/>
    </location>
</feature>
<dbReference type="PROSITE" id="PS50888">
    <property type="entry name" value="BHLH"/>
    <property type="match status" value="1"/>
</dbReference>
<dbReference type="InterPro" id="IPR036638">
    <property type="entry name" value="HLH_DNA-bd_sf"/>
</dbReference>
<dbReference type="GeneID" id="107073439"/>
<feature type="compositionally biased region" description="Low complexity" evidence="1">
    <location>
        <begin position="219"/>
        <end position="231"/>
    </location>
</feature>
<sequence>MDQQQQQQQLNIIVPAVTTSIVRRKVVRGDKSSCSTVYFGEIGSVSGVGDLTGVGTESADEITPTPTPGNGNGTGNNVITPRIPNGTIIKTTTSTTTSITITTTTTFDNTISTTDSNISEEDIVGTTTVNTTITSTKNNNNSNNNHNNINNNNNNNNDKGSIATSTTTTGTDTTPQVATGAELPRHMETSPTMVPDQAPATGHHYHNHYHHHHHHHRGSSNSSPTRNTSNNCQPSSTDTSEDFIPVSKKRKLSCHDGSDLLDDIGDDAKSVRTNDDSKKQNHSEIEKRRRDKMNTYITELSAMVPMCHAMSRKLDKLTVLRMAVQHLKTILGAVTSYTEGHYKPAFLSDQEHKTLILQTIILIDHRQWQ</sequence>
<evidence type="ECO:0000259" key="2">
    <source>
        <dbReference type="PROSITE" id="PS50888"/>
    </source>
</evidence>
<dbReference type="PRINTS" id="PR00785">
    <property type="entry name" value="NCTRNSLOCATR"/>
</dbReference>
<feature type="domain" description="BHLH" evidence="2">
    <location>
        <begin position="277"/>
        <end position="330"/>
    </location>
</feature>
<reference evidence="4" key="1">
    <citation type="submission" date="2025-08" db="UniProtKB">
        <authorList>
            <consortium name="RefSeq"/>
        </authorList>
    </citation>
    <scope>IDENTIFICATION</scope>
    <source>
        <tissue evidence="4">Whole body</tissue>
    </source>
</reference>
<dbReference type="SUPFAM" id="SSF47459">
    <property type="entry name" value="HLH, helix-loop-helix DNA-binding domain"/>
    <property type="match status" value="1"/>
</dbReference>
<feature type="compositionally biased region" description="Low complexity" evidence="1">
    <location>
        <begin position="134"/>
        <end position="157"/>
    </location>
</feature>
<dbReference type="Gene3D" id="4.10.280.10">
    <property type="entry name" value="Helix-loop-helix DNA-binding domain"/>
    <property type="match status" value="1"/>
</dbReference>
<dbReference type="PANTHER" id="PTHR23042">
    <property type="entry name" value="CIRCADIAN PROTEIN CLOCK/ARNT/BMAL/PAS"/>
    <property type="match status" value="1"/>
</dbReference>
<evidence type="ECO:0000256" key="1">
    <source>
        <dbReference type="SAM" id="MobiDB-lite"/>
    </source>
</evidence>
<organism evidence="3 4">
    <name type="scientific">Polistes dominula</name>
    <name type="common">European paper wasp</name>
    <name type="synonym">Vespa dominula</name>
    <dbReference type="NCBI Taxonomy" id="743375"/>
    <lineage>
        <taxon>Eukaryota</taxon>
        <taxon>Metazoa</taxon>
        <taxon>Ecdysozoa</taxon>
        <taxon>Arthropoda</taxon>
        <taxon>Hexapoda</taxon>
        <taxon>Insecta</taxon>
        <taxon>Pterygota</taxon>
        <taxon>Neoptera</taxon>
        <taxon>Endopterygota</taxon>
        <taxon>Hymenoptera</taxon>
        <taxon>Apocrita</taxon>
        <taxon>Aculeata</taxon>
        <taxon>Vespoidea</taxon>
        <taxon>Vespidae</taxon>
        <taxon>Polistinae</taxon>
        <taxon>Polistini</taxon>
        <taxon>Polistes</taxon>
    </lineage>
</organism>
<name>A0ABM1JAS8_POLDO</name>
<proteinExistence type="predicted"/>
<dbReference type="InterPro" id="IPR011598">
    <property type="entry name" value="bHLH_dom"/>
</dbReference>
<dbReference type="Pfam" id="PF00010">
    <property type="entry name" value="HLH"/>
    <property type="match status" value="1"/>
</dbReference>
<feature type="region of interest" description="Disordered" evidence="1">
    <location>
        <begin position="134"/>
        <end position="290"/>
    </location>
</feature>
<dbReference type="RefSeq" id="XP_015189566.1">
    <property type="nucleotide sequence ID" value="XM_015334080.1"/>
</dbReference>
<dbReference type="InterPro" id="IPR050933">
    <property type="entry name" value="Circadian_TF"/>
</dbReference>
<feature type="compositionally biased region" description="Low complexity" evidence="1">
    <location>
        <begin position="164"/>
        <end position="179"/>
    </location>
</feature>
<gene>
    <name evidence="4" type="primary">LOC107073439</name>
</gene>
<evidence type="ECO:0000313" key="4">
    <source>
        <dbReference type="RefSeq" id="XP_015189566.1"/>
    </source>
</evidence>
<evidence type="ECO:0000313" key="3">
    <source>
        <dbReference type="Proteomes" id="UP000694924"/>
    </source>
</evidence>
<keyword evidence="3" id="KW-1185">Reference proteome</keyword>
<dbReference type="Proteomes" id="UP000694924">
    <property type="component" value="Unplaced"/>
</dbReference>
<dbReference type="CDD" id="cd19726">
    <property type="entry name" value="bHLH-PAS_cycle_like"/>
    <property type="match status" value="1"/>
</dbReference>